<accession>A0A1I5K8K0</accession>
<gene>
    <name evidence="1" type="ORF">SAMN05421854_10381</name>
</gene>
<evidence type="ECO:0000313" key="2">
    <source>
        <dbReference type="Proteomes" id="UP000199137"/>
    </source>
</evidence>
<evidence type="ECO:0000313" key="1">
    <source>
        <dbReference type="EMBL" id="SFO81327.1"/>
    </source>
</evidence>
<name>A0A1I5K8K0_9PSEU</name>
<dbReference type="AlphaFoldDB" id="A0A1I5K8K0"/>
<sequence>MLLDEVEVEVRQVVDFDEIPRHDAIGTVGIHADQPMSSWRWEDIRDIGDLLEERVGGAAVDRVCFGDDN</sequence>
<protein>
    <submittedName>
        <fullName evidence="1">Uncharacterized protein</fullName>
    </submittedName>
</protein>
<dbReference type="Proteomes" id="UP000199137">
    <property type="component" value="Unassembled WGS sequence"/>
</dbReference>
<organism evidence="1 2">
    <name type="scientific">Amycolatopsis rubida</name>
    <dbReference type="NCBI Taxonomy" id="112413"/>
    <lineage>
        <taxon>Bacteria</taxon>
        <taxon>Bacillati</taxon>
        <taxon>Actinomycetota</taxon>
        <taxon>Actinomycetes</taxon>
        <taxon>Pseudonocardiales</taxon>
        <taxon>Pseudonocardiaceae</taxon>
        <taxon>Amycolatopsis</taxon>
    </lineage>
</organism>
<reference evidence="1 2" key="1">
    <citation type="submission" date="2016-10" db="EMBL/GenBank/DDBJ databases">
        <authorList>
            <person name="de Groot N.N."/>
        </authorList>
    </citation>
    <scope>NUCLEOTIDE SEQUENCE [LARGE SCALE GENOMIC DNA]</scope>
    <source>
        <strain evidence="1 2">DSM 44637</strain>
    </source>
</reference>
<dbReference type="EMBL" id="FOWC01000003">
    <property type="protein sequence ID" value="SFO81327.1"/>
    <property type="molecule type" value="Genomic_DNA"/>
</dbReference>
<proteinExistence type="predicted"/>